<dbReference type="RefSeq" id="WP_042485969.1">
    <property type="nucleotide sequence ID" value="NZ_CP021079.1"/>
</dbReference>
<dbReference type="Pfam" id="PF16242">
    <property type="entry name" value="Pyrid_ox_like"/>
    <property type="match status" value="1"/>
</dbReference>
<dbReference type="STRING" id="511.UZ73_12645"/>
<sequence length="179" mass="20300">MNETIESSFEQLQEMIKDIRYAMFVTHAQGGQLHAWPMTTQQAKMSSEQEDFEHDKLWFFMARSSQVVHNLVVNPHVNISYADPKTDTYVSVSGLASVVESMNQKERFWNTLVEAWFEEGITDPDVALVCVQIDSAEYWSVREGKLAQAGKMLKATLMGEQLTELGEHGKISPASKPDR</sequence>
<dbReference type="InterPro" id="IPR038725">
    <property type="entry name" value="YdaG_split_barrel_FMN-bd"/>
</dbReference>
<name>A0A2U2BIT7_ALCFA</name>
<comment type="caution">
    <text evidence="1">The sequence shown here is derived from an EMBL/GenBank/DDBJ whole genome shotgun (WGS) entry which is preliminary data.</text>
</comment>
<accession>A0A2U2BIT7</accession>
<protein>
    <submittedName>
        <fullName evidence="1">Pyridoxamine 5'-phosphate oxidase</fullName>
    </submittedName>
</protein>
<dbReference type="Gene3D" id="2.30.110.10">
    <property type="entry name" value="Electron Transport, Fmn-binding Protein, Chain A"/>
    <property type="match status" value="1"/>
</dbReference>
<evidence type="ECO:0000313" key="2">
    <source>
        <dbReference type="Proteomes" id="UP000245216"/>
    </source>
</evidence>
<dbReference type="Proteomes" id="UP000245216">
    <property type="component" value="Unassembled WGS sequence"/>
</dbReference>
<dbReference type="AlphaFoldDB" id="A0A2U2BIT7"/>
<dbReference type="EMBL" id="QEXO01000003">
    <property type="protein sequence ID" value="PWE13933.1"/>
    <property type="molecule type" value="Genomic_DNA"/>
</dbReference>
<reference evidence="1 2" key="2">
    <citation type="submission" date="2018-05" db="EMBL/GenBank/DDBJ databases">
        <authorList>
            <person name="Lanie J.A."/>
            <person name="Ng W.-L."/>
            <person name="Kazmierczak K.M."/>
            <person name="Andrzejewski T.M."/>
            <person name="Davidsen T.M."/>
            <person name="Wayne K.J."/>
            <person name="Tettelin H."/>
            <person name="Glass J.I."/>
            <person name="Rusch D."/>
            <person name="Podicherti R."/>
            <person name="Tsui H.-C.T."/>
            <person name="Winkler M.E."/>
        </authorList>
    </citation>
    <scope>NUCLEOTIDE SEQUENCE [LARGE SCALE GENOMIC DNA]</scope>
    <source>
        <strain evidence="1 2">YBY</strain>
    </source>
</reference>
<evidence type="ECO:0000313" key="1">
    <source>
        <dbReference type="EMBL" id="PWE13933.1"/>
    </source>
</evidence>
<proteinExistence type="predicted"/>
<dbReference type="InterPro" id="IPR052917">
    <property type="entry name" value="Stress-Dev_Protein"/>
</dbReference>
<dbReference type="PANTHER" id="PTHR34818:SF1">
    <property type="entry name" value="PROTEIN BLI-3"/>
    <property type="match status" value="1"/>
</dbReference>
<dbReference type="InterPro" id="IPR012349">
    <property type="entry name" value="Split_barrel_FMN-bd"/>
</dbReference>
<dbReference type="OrthoDB" id="1432662at2"/>
<organism evidence="1 2">
    <name type="scientific">Alcaligenes faecalis</name>
    <dbReference type="NCBI Taxonomy" id="511"/>
    <lineage>
        <taxon>Bacteria</taxon>
        <taxon>Pseudomonadati</taxon>
        <taxon>Pseudomonadota</taxon>
        <taxon>Betaproteobacteria</taxon>
        <taxon>Burkholderiales</taxon>
        <taxon>Alcaligenaceae</taxon>
        <taxon>Alcaligenes</taxon>
    </lineage>
</organism>
<dbReference type="PANTHER" id="PTHR34818">
    <property type="entry name" value="PROTEIN BLI-3"/>
    <property type="match status" value="1"/>
</dbReference>
<dbReference type="SUPFAM" id="SSF50475">
    <property type="entry name" value="FMN-binding split barrel"/>
    <property type="match status" value="1"/>
</dbReference>
<reference evidence="1 2" key="1">
    <citation type="submission" date="2018-05" db="EMBL/GenBank/DDBJ databases">
        <title>Genome Sequence of an Efficient Indole-Degrading Bacterium, Alcaligenes sp.YBY.</title>
        <authorList>
            <person name="Yang B."/>
        </authorList>
    </citation>
    <scope>NUCLEOTIDE SEQUENCE [LARGE SCALE GENOMIC DNA]</scope>
    <source>
        <strain evidence="1 2">YBY</strain>
    </source>
</reference>
<gene>
    <name evidence="1" type="ORF">DF183_12285</name>
</gene>